<accession>A0A7W9S4J9</accession>
<keyword evidence="5" id="KW-1185">Reference proteome</keyword>
<evidence type="ECO:0000259" key="3">
    <source>
        <dbReference type="Pfam" id="PF00582"/>
    </source>
</evidence>
<feature type="domain" description="UspA" evidence="3">
    <location>
        <begin position="1"/>
        <end position="148"/>
    </location>
</feature>
<dbReference type="InterPro" id="IPR006015">
    <property type="entry name" value="Universal_stress_UspA"/>
</dbReference>
<dbReference type="InterPro" id="IPR014729">
    <property type="entry name" value="Rossmann-like_a/b/a_fold"/>
</dbReference>
<dbReference type="Proteomes" id="UP000533306">
    <property type="component" value="Unassembled WGS sequence"/>
</dbReference>
<name>A0A7W9S4J9_9HYPH</name>
<evidence type="ECO:0000313" key="5">
    <source>
        <dbReference type="Proteomes" id="UP000533306"/>
    </source>
</evidence>
<dbReference type="GO" id="GO:0005737">
    <property type="term" value="C:cytoplasm"/>
    <property type="evidence" value="ECO:0007669"/>
    <property type="project" value="UniProtKB-SubCell"/>
</dbReference>
<dbReference type="Pfam" id="PF00582">
    <property type="entry name" value="Usp"/>
    <property type="match status" value="1"/>
</dbReference>
<organism evidence="4 5">
    <name type="scientific">Aquamicrobium lusatiense</name>
    <dbReference type="NCBI Taxonomy" id="89772"/>
    <lineage>
        <taxon>Bacteria</taxon>
        <taxon>Pseudomonadati</taxon>
        <taxon>Pseudomonadota</taxon>
        <taxon>Alphaproteobacteria</taxon>
        <taxon>Hyphomicrobiales</taxon>
        <taxon>Phyllobacteriaceae</taxon>
        <taxon>Aquamicrobium</taxon>
    </lineage>
</organism>
<dbReference type="InterPro" id="IPR006016">
    <property type="entry name" value="UspA"/>
</dbReference>
<evidence type="ECO:0000256" key="2">
    <source>
        <dbReference type="PIRNR" id="PIRNR006276"/>
    </source>
</evidence>
<protein>
    <recommendedName>
        <fullName evidence="2">Universal stress protein</fullName>
    </recommendedName>
</protein>
<comment type="similarity">
    <text evidence="1 2">Belongs to the universal stress protein A family.</text>
</comment>
<dbReference type="CDD" id="cd00293">
    <property type="entry name" value="USP-like"/>
    <property type="match status" value="1"/>
</dbReference>
<dbReference type="Gene3D" id="3.40.50.620">
    <property type="entry name" value="HUPs"/>
    <property type="match status" value="1"/>
</dbReference>
<sequence length="148" mass="15822">MYRHILIATDGSELAARGIEQGLALAGPLGAKVTVLSVSQPLDTAAARAAAIGGIADPIGRYDQQIDEEMKNRFRSIEERAAEHGVEVDLLHEIDDHPAEAIVRTAKLKSCDLIVMSSHGRRGAARLILGSQTSEVLAHTTLPVLVVR</sequence>
<dbReference type="PANTHER" id="PTHR46268:SF15">
    <property type="entry name" value="UNIVERSAL STRESS PROTEIN HP_0031"/>
    <property type="match status" value="1"/>
</dbReference>
<evidence type="ECO:0000256" key="1">
    <source>
        <dbReference type="ARBA" id="ARBA00008791"/>
    </source>
</evidence>
<dbReference type="EMBL" id="JACHEU010000003">
    <property type="protein sequence ID" value="MBB6013992.1"/>
    <property type="molecule type" value="Genomic_DNA"/>
</dbReference>
<comment type="caution">
    <text evidence="4">The sequence shown here is derived from an EMBL/GenBank/DDBJ whole genome shotgun (WGS) entry which is preliminary data.</text>
</comment>
<evidence type="ECO:0000313" key="4">
    <source>
        <dbReference type="EMBL" id="MBB6013992.1"/>
    </source>
</evidence>
<dbReference type="RefSeq" id="WP_183832174.1">
    <property type="nucleotide sequence ID" value="NZ_JACHEU010000003.1"/>
</dbReference>
<dbReference type="AlphaFoldDB" id="A0A7W9S4J9"/>
<dbReference type="PIRSF" id="PIRSF006276">
    <property type="entry name" value="UspA"/>
    <property type="match status" value="1"/>
</dbReference>
<dbReference type="SUPFAM" id="SSF52402">
    <property type="entry name" value="Adenine nucleotide alpha hydrolases-like"/>
    <property type="match status" value="1"/>
</dbReference>
<gene>
    <name evidence="4" type="ORF">HNR59_003386</name>
</gene>
<comment type="subcellular location">
    <subcellularLocation>
        <location evidence="2">Cytoplasm</location>
    </subcellularLocation>
</comment>
<proteinExistence type="inferred from homology"/>
<keyword evidence="2" id="KW-0963">Cytoplasm</keyword>
<dbReference type="PRINTS" id="PR01438">
    <property type="entry name" value="UNVRSLSTRESS"/>
</dbReference>
<dbReference type="PANTHER" id="PTHR46268">
    <property type="entry name" value="STRESS RESPONSE PROTEIN NHAX"/>
    <property type="match status" value="1"/>
</dbReference>
<reference evidence="4 5" key="1">
    <citation type="submission" date="2020-08" db="EMBL/GenBank/DDBJ databases">
        <title>Genomic Encyclopedia of Type Strains, Phase IV (KMG-IV): sequencing the most valuable type-strain genomes for metagenomic binning, comparative biology and taxonomic classification.</title>
        <authorList>
            <person name="Goeker M."/>
        </authorList>
    </citation>
    <scope>NUCLEOTIDE SEQUENCE [LARGE SCALE GENOMIC DNA]</scope>
    <source>
        <strain evidence="4 5">DSM 11099</strain>
    </source>
</reference>